<feature type="signal peptide" evidence="1">
    <location>
        <begin position="1"/>
        <end position="18"/>
    </location>
</feature>
<organism evidence="2 3">
    <name type="scientific">Colocasia esculenta</name>
    <name type="common">Wild taro</name>
    <name type="synonym">Arum esculentum</name>
    <dbReference type="NCBI Taxonomy" id="4460"/>
    <lineage>
        <taxon>Eukaryota</taxon>
        <taxon>Viridiplantae</taxon>
        <taxon>Streptophyta</taxon>
        <taxon>Embryophyta</taxon>
        <taxon>Tracheophyta</taxon>
        <taxon>Spermatophyta</taxon>
        <taxon>Magnoliopsida</taxon>
        <taxon>Liliopsida</taxon>
        <taxon>Araceae</taxon>
        <taxon>Aroideae</taxon>
        <taxon>Colocasieae</taxon>
        <taxon>Colocasia</taxon>
    </lineage>
</organism>
<proteinExistence type="predicted"/>
<keyword evidence="1" id="KW-0732">Signal</keyword>
<dbReference type="Proteomes" id="UP000652761">
    <property type="component" value="Unassembled WGS sequence"/>
</dbReference>
<dbReference type="EMBL" id="NMUH01001653">
    <property type="protein sequence ID" value="MQL94263.1"/>
    <property type="molecule type" value="Genomic_DNA"/>
</dbReference>
<accession>A0A843VQ26</accession>
<name>A0A843VQ26_COLES</name>
<feature type="non-terminal residue" evidence="2">
    <location>
        <position position="1"/>
    </location>
</feature>
<sequence>MTLLRVRACLSLAGLVVCYKPAVRRGFVVLPRLFAQCLALEGLSRSEVVSVSWDPHPRELVEGVVLASVFSRFRGPILGCQPVMAPACVALDLAVCPGSGVVLLVGPRPCRGLRWLCL</sequence>
<evidence type="ECO:0000256" key="1">
    <source>
        <dbReference type="SAM" id="SignalP"/>
    </source>
</evidence>
<keyword evidence="3" id="KW-1185">Reference proteome</keyword>
<feature type="chain" id="PRO_5032636233" description="Secreted protein" evidence="1">
    <location>
        <begin position="19"/>
        <end position="118"/>
    </location>
</feature>
<comment type="caution">
    <text evidence="2">The sequence shown here is derived from an EMBL/GenBank/DDBJ whole genome shotgun (WGS) entry which is preliminary data.</text>
</comment>
<gene>
    <name evidence="2" type="ORF">Taro_026919</name>
</gene>
<reference evidence="2" key="1">
    <citation type="submission" date="2017-07" db="EMBL/GenBank/DDBJ databases">
        <title>Taro Niue Genome Assembly and Annotation.</title>
        <authorList>
            <person name="Atibalentja N."/>
            <person name="Keating K."/>
            <person name="Fields C.J."/>
        </authorList>
    </citation>
    <scope>NUCLEOTIDE SEQUENCE</scope>
    <source>
        <strain evidence="2">Niue_2</strain>
        <tissue evidence="2">Leaf</tissue>
    </source>
</reference>
<protein>
    <recommendedName>
        <fullName evidence="4">Secreted protein</fullName>
    </recommendedName>
</protein>
<evidence type="ECO:0000313" key="2">
    <source>
        <dbReference type="EMBL" id="MQL94263.1"/>
    </source>
</evidence>
<evidence type="ECO:0000313" key="3">
    <source>
        <dbReference type="Proteomes" id="UP000652761"/>
    </source>
</evidence>
<evidence type="ECO:0008006" key="4">
    <source>
        <dbReference type="Google" id="ProtNLM"/>
    </source>
</evidence>
<dbReference type="AlphaFoldDB" id="A0A843VQ26"/>